<dbReference type="EMBL" id="JAAMPT010000209">
    <property type="protein sequence ID" value="NMH26406.1"/>
    <property type="molecule type" value="Genomic_DNA"/>
</dbReference>
<dbReference type="Pfam" id="PF03235">
    <property type="entry name" value="GmrSD_N"/>
    <property type="match status" value="1"/>
</dbReference>
<dbReference type="InterPro" id="IPR004919">
    <property type="entry name" value="GmrSD_N"/>
</dbReference>
<feature type="domain" description="GmrSD restriction endonucleases C-terminal" evidence="2">
    <location>
        <begin position="503"/>
        <end position="638"/>
    </location>
</feature>
<protein>
    <submittedName>
        <fullName evidence="3">DUF262 domain-containing protein</fullName>
    </submittedName>
</protein>
<dbReference type="InterPro" id="IPR011089">
    <property type="entry name" value="GmrSD_C"/>
</dbReference>
<dbReference type="RefSeq" id="WP_169525091.1">
    <property type="nucleotide sequence ID" value="NZ_JAAMPT010000209.1"/>
</dbReference>
<evidence type="ECO:0000259" key="2">
    <source>
        <dbReference type="Pfam" id="PF07510"/>
    </source>
</evidence>
<evidence type="ECO:0000313" key="4">
    <source>
        <dbReference type="Proteomes" id="UP000767947"/>
    </source>
</evidence>
<proteinExistence type="predicted"/>
<dbReference type="PANTHER" id="PTHR35149:SF2">
    <property type="entry name" value="DUF262 DOMAIN-CONTAINING PROTEIN"/>
    <property type="match status" value="1"/>
</dbReference>
<accession>A0ABX1QVV6</accession>
<evidence type="ECO:0000259" key="1">
    <source>
        <dbReference type="Pfam" id="PF03235"/>
    </source>
</evidence>
<evidence type="ECO:0000313" key="3">
    <source>
        <dbReference type="EMBL" id="NMH26406.1"/>
    </source>
</evidence>
<keyword evidence="4" id="KW-1185">Reference proteome</keyword>
<feature type="domain" description="GmrSD restriction endonucleases N-terminal" evidence="1">
    <location>
        <begin position="20"/>
        <end position="215"/>
    </location>
</feature>
<name>A0ABX1QVV6_9FLAO</name>
<dbReference type="Pfam" id="PF07510">
    <property type="entry name" value="GmrSD_C"/>
    <property type="match status" value="1"/>
</dbReference>
<organism evidence="3 4">
    <name type="scientific">Flavobacterium solisilvae</name>
    <dbReference type="NCBI Taxonomy" id="1852019"/>
    <lineage>
        <taxon>Bacteria</taxon>
        <taxon>Pseudomonadati</taxon>
        <taxon>Bacteroidota</taxon>
        <taxon>Flavobacteriia</taxon>
        <taxon>Flavobacteriales</taxon>
        <taxon>Flavobacteriaceae</taxon>
        <taxon>Flavobacterium</taxon>
    </lineage>
</organism>
<reference evidence="3 4" key="1">
    <citation type="submission" date="2020-02" db="EMBL/GenBank/DDBJ databases">
        <title>Flavobacterium sp. genome.</title>
        <authorList>
            <person name="Jung H.S."/>
            <person name="Baek J.H."/>
            <person name="Jeon C.O."/>
        </authorList>
    </citation>
    <scope>NUCLEOTIDE SEQUENCE [LARGE SCALE GENOMIC DNA]</scope>
    <source>
        <strain evidence="3 4">SE-s27</strain>
    </source>
</reference>
<comment type="caution">
    <text evidence="3">The sequence shown here is derived from an EMBL/GenBank/DDBJ whole genome shotgun (WGS) entry which is preliminary data.</text>
</comment>
<dbReference type="Proteomes" id="UP000767947">
    <property type="component" value="Unassembled WGS sequence"/>
</dbReference>
<gene>
    <name evidence="3" type="ORF">G6042_14150</name>
</gene>
<dbReference type="PANTHER" id="PTHR35149">
    <property type="entry name" value="SLL5132 PROTEIN"/>
    <property type="match status" value="1"/>
</dbReference>
<sequence length="649" mass="77812">MIESKIINNNLPIKSNLVCLEDIVKNNLLFNIPIYQRLYVWGSDQISTLLEDLWRASTKEEDYYLGGIMIAKNNNKYDLIDGQQRFTTLWLIGNVLKNELSNFVYQVSKDNKQKRVSFAIRDFANHYFDNPNEFTKFSKEEKGQLKGVKDAESEINDFLKDKTEDEKKDFSNFIYNQVRFIITEMPPEIDENRLFEVLNNRGVQLQHHEILKAKMLEFIDDEDKNKYAKIWDACAIMDEYFEKNIKELSGLKWRDLTLKEIDVDKENIDAKEVGLTIDIINRVNNSELTFENIHLLEILNDKLIEIKKDDDEIKYDSGKVRSIISFPMLLLHVLRIFVYDNEEDSENIVEINEKKLIEIFESFFEEYSNKKDVENFILLLLEIRIKFDKFVIKWVEKDNEEHHLIKRLYLNKNTLQRRELIKNEGFALLQSMLYHSQQIITHYWLTPFLYKMRSTDSYEELYNYLKKLDNQMFCSEYKGDLKSRSWKLIDNDLKTFKPKIEVLEKAEGTNYWSYWFYKLEFILWHELSDKKGVEWQNYRMTKKNSVEHISPQNPQNYDTNKVFDPIDSDEVRKTKLDDFGNLVLLSVGMNSEYSNKTFKEKKTTFHEKKRLDSLKSAIIFDNETWNWKLCEKHRIEMISIFQKYLIKTM</sequence>